<comment type="subcellular location">
    <subcellularLocation>
        <location evidence="1">Membrane</location>
        <topology evidence="1">Multi-pass membrane protein</topology>
    </subcellularLocation>
</comment>
<name>A0ABD1LYI4_9FABA</name>
<keyword evidence="5 6" id="KW-0472">Membrane</keyword>
<dbReference type="AlphaFoldDB" id="A0ABD1LYI4"/>
<gene>
    <name evidence="8" type="ORF">Fmac_022010</name>
</gene>
<reference evidence="8 9" key="1">
    <citation type="submission" date="2024-08" db="EMBL/GenBank/DDBJ databases">
        <title>Insights into the chromosomal genome structure of Flemingia macrophylla.</title>
        <authorList>
            <person name="Ding Y."/>
            <person name="Zhao Y."/>
            <person name="Bi W."/>
            <person name="Wu M."/>
            <person name="Zhao G."/>
            <person name="Gong Y."/>
            <person name="Li W."/>
            <person name="Zhang P."/>
        </authorList>
    </citation>
    <scope>NUCLEOTIDE SEQUENCE [LARGE SCALE GENOMIC DNA]</scope>
    <source>
        <strain evidence="8">DYQJB</strain>
        <tissue evidence="8">Leaf</tissue>
    </source>
</reference>
<sequence>MYTCRDSSCKRCKVAPWEKEVPHEGHHDRGKRDLFPVWLDEDGMVRGRRLPRSLSKSKKKARVQALIDQLGLRFAASTVIRDEGHREVSGCEWRRDSIGIDIIHDPIVLFLDEPTSGLDSTSAFMVVKVLQRIALSGSIVIMSVHQPSYRILSLLDRLLFLSHDNTVFSGSPTTLHPFFSKLALDLIRELEQEPGATKSLVDFNKSWQMKISNQAEGPKPKVSVSLKEAIGASISRRKLVLGEDESGKSLKSTVASFANPFWKEMFVIGKRSLTNSRRMPELFGIRLGAVLVTGSILATIFLPKIN</sequence>
<evidence type="ECO:0000256" key="1">
    <source>
        <dbReference type="ARBA" id="ARBA00004141"/>
    </source>
</evidence>
<evidence type="ECO:0000256" key="3">
    <source>
        <dbReference type="ARBA" id="ARBA00022692"/>
    </source>
</evidence>
<keyword evidence="9" id="KW-1185">Reference proteome</keyword>
<dbReference type="PANTHER" id="PTHR48041:SF109">
    <property type="entry name" value="ABC TRANSPORTER G FAMILY MEMBER 20"/>
    <property type="match status" value="1"/>
</dbReference>
<keyword evidence="3 6" id="KW-0812">Transmembrane</keyword>
<feature type="transmembrane region" description="Helical" evidence="6">
    <location>
        <begin position="283"/>
        <end position="302"/>
    </location>
</feature>
<keyword evidence="2" id="KW-0813">Transport</keyword>
<dbReference type="Gene3D" id="3.40.50.300">
    <property type="entry name" value="P-loop containing nucleotide triphosphate hydrolases"/>
    <property type="match status" value="1"/>
</dbReference>
<dbReference type="InterPro" id="IPR027417">
    <property type="entry name" value="P-loop_NTPase"/>
</dbReference>
<organism evidence="8 9">
    <name type="scientific">Flemingia macrophylla</name>
    <dbReference type="NCBI Taxonomy" id="520843"/>
    <lineage>
        <taxon>Eukaryota</taxon>
        <taxon>Viridiplantae</taxon>
        <taxon>Streptophyta</taxon>
        <taxon>Embryophyta</taxon>
        <taxon>Tracheophyta</taxon>
        <taxon>Spermatophyta</taxon>
        <taxon>Magnoliopsida</taxon>
        <taxon>eudicotyledons</taxon>
        <taxon>Gunneridae</taxon>
        <taxon>Pentapetalae</taxon>
        <taxon>rosids</taxon>
        <taxon>fabids</taxon>
        <taxon>Fabales</taxon>
        <taxon>Fabaceae</taxon>
        <taxon>Papilionoideae</taxon>
        <taxon>50 kb inversion clade</taxon>
        <taxon>NPAAA clade</taxon>
        <taxon>indigoferoid/millettioid clade</taxon>
        <taxon>Phaseoleae</taxon>
        <taxon>Flemingia</taxon>
    </lineage>
</organism>
<proteinExistence type="predicted"/>
<dbReference type="InterPro" id="IPR050352">
    <property type="entry name" value="ABCG_transporters"/>
</dbReference>
<protein>
    <recommendedName>
        <fullName evidence="7">ABC transporter domain-containing protein</fullName>
    </recommendedName>
</protein>
<keyword evidence="4 6" id="KW-1133">Transmembrane helix</keyword>
<evidence type="ECO:0000256" key="2">
    <source>
        <dbReference type="ARBA" id="ARBA00022448"/>
    </source>
</evidence>
<evidence type="ECO:0000256" key="5">
    <source>
        <dbReference type="ARBA" id="ARBA00023136"/>
    </source>
</evidence>
<evidence type="ECO:0000256" key="6">
    <source>
        <dbReference type="SAM" id="Phobius"/>
    </source>
</evidence>
<evidence type="ECO:0000259" key="7">
    <source>
        <dbReference type="Pfam" id="PF00005"/>
    </source>
</evidence>
<accession>A0ABD1LYI4</accession>
<dbReference type="PANTHER" id="PTHR48041">
    <property type="entry name" value="ABC TRANSPORTER G FAMILY MEMBER 28"/>
    <property type="match status" value="1"/>
</dbReference>
<evidence type="ECO:0000256" key="4">
    <source>
        <dbReference type="ARBA" id="ARBA00022989"/>
    </source>
</evidence>
<dbReference type="EMBL" id="JBGMDY010000007">
    <property type="protein sequence ID" value="KAL2328583.1"/>
    <property type="molecule type" value="Genomic_DNA"/>
</dbReference>
<dbReference type="GO" id="GO:0016020">
    <property type="term" value="C:membrane"/>
    <property type="evidence" value="ECO:0007669"/>
    <property type="project" value="UniProtKB-SubCell"/>
</dbReference>
<dbReference type="SUPFAM" id="SSF52540">
    <property type="entry name" value="P-loop containing nucleoside triphosphate hydrolases"/>
    <property type="match status" value="1"/>
</dbReference>
<dbReference type="Proteomes" id="UP001603857">
    <property type="component" value="Unassembled WGS sequence"/>
</dbReference>
<evidence type="ECO:0000313" key="9">
    <source>
        <dbReference type="Proteomes" id="UP001603857"/>
    </source>
</evidence>
<dbReference type="Pfam" id="PF00005">
    <property type="entry name" value="ABC_tran"/>
    <property type="match status" value="1"/>
</dbReference>
<comment type="caution">
    <text evidence="8">The sequence shown here is derived from an EMBL/GenBank/DDBJ whole genome shotgun (WGS) entry which is preliminary data.</text>
</comment>
<dbReference type="InterPro" id="IPR003439">
    <property type="entry name" value="ABC_transporter-like_ATP-bd"/>
</dbReference>
<evidence type="ECO:0000313" key="8">
    <source>
        <dbReference type="EMBL" id="KAL2328583.1"/>
    </source>
</evidence>
<feature type="domain" description="ABC transporter" evidence="7">
    <location>
        <begin position="50"/>
        <end position="116"/>
    </location>
</feature>